<dbReference type="GO" id="GO:0016491">
    <property type="term" value="F:oxidoreductase activity"/>
    <property type="evidence" value="ECO:0007669"/>
    <property type="project" value="UniProtKB-KW"/>
</dbReference>
<evidence type="ECO:0000313" key="3">
    <source>
        <dbReference type="EMBL" id="TWI80955.1"/>
    </source>
</evidence>
<evidence type="ECO:0000313" key="4">
    <source>
        <dbReference type="Proteomes" id="UP000316778"/>
    </source>
</evidence>
<dbReference type="PANTHER" id="PTHR43625:SF40">
    <property type="entry name" value="ALDO-KETO REDUCTASE YAKC [NADP(+)]"/>
    <property type="match status" value="1"/>
</dbReference>
<dbReference type="CDD" id="cd19076">
    <property type="entry name" value="AKR_AKR13A_13D"/>
    <property type="match status" value="1"/>
</dbReference>
<accession>A0A562SI43</accession>
<dbReference type="InterPro" id="IPR050791">
    <property type="entry name" value="Aldo-Keto_reductase"/>
</dbReference>
<dbReference type="RefSeq" id="WP_145719513.1">
    <property type="nucleotide sequence ID" value="NZ_BAAAFY010000003.1"/>
</dbReference>
<feature type="domain" description="NADP-dependent oxidoreductase" evidence="2">
    <location>
        <begin position="16"/>
        <end position="318"/>
    </location>
</feature>
<dbReference type="SUPFAM" id="SSF51430">
    <property type="entry name" value="NAD(P)-linked oxidoreductase"/>
    <property type="match status" value="1"/>
</dbReference>
<dbReference type="EMBL" id="VLLG01000008">
    <property type="protein sequence ID" value="TWI80955.1"/>
    <property type="molecule type" value="Genomic_DNA"/>
</dbReference>
<sequence>MQYRTLGKTNEQLSALGLGCMGMSAFYSGADDAESIATLHKALDLGINFWDTADMYGRGENEKLVSKVLVPNRDKVFIATKFAMRFRDDVPAGSGTPSSGSPGAYVDGSPEWVKQAADYSLQRLGIDTIDLYYAHRIDPKVPIEETVGAMAELVKAGKVRYLGLSEAAAHTIRRAHAVHPISALQSEYSLLTRDVEGEILDTCRELGISLIPYSPLARGLITNALDVNSLPDNDFRKTMPRFSGSNLDNNQALTQAFAALAQDKGCTPAQLALAWVLAQGEDIIPIPGTKKRKYLEENAGAVDVQLSAADLSAIQAVVDRYPVQGARYSEASMKLLNR</sequence>
<dbReference type="Proteomes" id="UP000316778">
    <property type="component" value="Unassembled WGS sequence"/>
</dbReference>
<keyword evidence="1" id="KW-0560">Oxidoreductase</keyword>
<keyword evidence="4" id="KW-1185">Reference proteome</keyword>
<dbReference type="PANTHER" id="PTHR43625">
    <property type="entry name" value="AFLATOXIN B1 ALDEHYDE REDUCTASE"/>
    <property type="match status" value="1"/>
</dbReference>
<name>A0A562SI43_CHIJA</name>
<proteinExistence type="predicted"/>
<dbReference type="InterPro" id="IPR023210">
    <property type="entry name" value="NADP_OxRdtase_dom"/>
</dbReference>
<reference evidence="3 4" key="1">
    <citation type="journal article" date="2013" name="Stand. Genomic Sci.">
        <title>Genomic Encyclopedia of Type Strains, Phase I: The one thousand microbial genomes (KMG-I) project.</title>
        <authorList>
            <person name="Kyrpides N.C."/>
            <person name="Woyke T."/>
            <person name="Eisen J.A."/>
            <person name="Garrity G."/>
            <person name="Lilburn T.G."/>
            <person name="Beck B.J."/>
            <person name="Whitman W.B."/>
            <person name="Hugenholtz P."/>
            <person name="Klenk H.P."/>
        </authorList>
    </citation>
    <scope>NUCLEOTIDE SEQUENCE [LARGE SCALE GENOMIC DNA]</scope>
    <source>
        <strain evidence="3 4">DSM 13484</strain>
    </source>
</reference>
<dbReference type="Gene3D" id="3.20.20.100">
    <property type="entry name" value="NADP-dependent oxidoreductase domain"/>
    <property type="match status" value="1"/>
</dbReference>
<protein>
    <submittedName>
        <fullName evidence="3">Aryl-alcohol dehydrogenase-like predicted oxidoreductase</fullName>
    </submittedName>
</protein>
<dbReference type="AlphaFoldDB" id="A0A562SI43"/>
<gene>
    <name evidence="3" type="ORF">LX66_5560</name>
</gene>
<dbReference type="InterPro" id="IPR036812">
    <property type="entry name" value="NAD(P)_OxRdtase_dom_sf"/>
</dbReference>
<dbReference type="OrthoDB" id="9773828at2"/>
<dbReference type="GO" id="GO:0005737">
    <property type="term" value="C:cytoplasm"/>
    <property type="evidence" value="ECO:0007669"/>
    <property type="project" value="TreeGrafter"/>
</dbReference>
<evidence type="ECO:0000256" key="1">
    <source>
        <dbReference type="ARBA" id="ARBA00023002"/>
    </source>
</evidence>
<evidence type="ECO:0000259" key="2">
    <source>
        <dbReference type="Pfam" id="PF00248"/>
    </source>
</evidence>
<organism evidence="3 4">
    <name type="scientific">Chitinophaga japonensis</name>
    <name type="common">Flexibacter japonensis</name>
    <dbReference type="NCBI Taxonomy" id="104662"/>
    <lineage>
        <taxon>Bacteria</taxon>
        <taxon>Pseudomonadati</taxon>
        <taxon>Bacteroidota</taxon>
        <taxon>Chitinophagia</taxon>
        <taxon>Chitinophagales</taxon>
        <taxon>Chitinophagaceae</taxon>
        <taxon>Chitinophaga</taxon>
    </lineage>
</organism>
<dbReference type="Pfam" id="PF00248">
    <property type="entry name" value="Aldo_ket_red"/>
    <property type="match status" value="1"/>
</dbReference>
<comment type="caution">
    <text evidence="3">The sequence shown here is derived from an EMBL/GenBank/DDBJ whole genome shotgun (WGS) entry which is preliminary data.</text>
</comment>